<reference evidence="2 3" key="1">
    <citation type="submission" date="2019-03" db="EMBL/GenBank/DDBJ databases">
        <title>Sequencing 23 genomes of Wallemia ichthyophaga.</title>
        <authorList>
            <person name="Gostincar C."/>
        </authorList>
    </citation>
    <scope>NUCLEOTIDE SEQUENCE [LARGE SCALE GENOMIC DNA]</scope>
    <source>
        <strain evidence="2 3">EXF-6200</strain>
    </source>
</reference>
<organism evidence="2 3">
    <name type="scientific">Wallemia ichthyophaga</name>
    <dbReference type="NCBI Taxonomy" id="245174"/>
    <lineage>
        <taxon>Eukaryota</taxon>
        <taxon>Fungi</taxon>
        <taxon>Dikarya</taxon>
        <taxon>Basidiomycota</taxon>
        <taxon>Wallemiomycotina</taxon>
        <taxon>Wallemiomycetes</taxon>
        <taxon>Wallemiales</taxon>
        <taxon>Wallemiaceae</taxon>
        <taxon>Wallemia</taxon>
    </lineage>
</organism>
<dbReference type="AlphaFoldDB" id="A0A4T0F9A1"/>
<evidence type="ECO:0000313" key="2">
    <source>
        <dbReference type="EMBL" id="TIB41997.1"/>
    </source>
</evidence>
<dbReference type="EMBL" id="SPOI01000012">
    <property type="protein sequence ID" value="TIB41997.1"/>
    <property type="molecule type" value="Genomic_DNA"/>
</dbReference>
<feature type="compositionally biased region" description="Low complexity" evidence="1">
    <location>
        <begin position="142"/>
        <end position="166"/>
    </location>
</feature>
<dbReference type="Proteomes" id="UP000310689">
    <property type="component" value="Unassembled WGS sequence"/>
</dbReference>
<evidence type="ECO:0000256" key="1">
    <source>
        <dbReference type="SAM" id="MobiDB-lite"/>
    </source>
</evidence>
<proteinExistence type="predicted"/>
<accession>A0A4T0F9A1</accession>
<protein>
    <submittedName>
        <fullName evidence="2">Uncharacterized protein</fullName>
    </submittedName>
</protein>
<feature type="region of interest" description="Disordered" evidence="1">
    <location>
        <begin position="107"/>
        <end position="189"/>
    </location>
</feature>
<name>A0A4T0F9A1_WALIC</name>
<comment type="caution">
    <text evidence="2">The sequence shown here is derived from an EMBL/GenBank/DDBJ whole genome shotgun (WGS) entry which is preliminary data.</text>
</comment>
<feature type="region of interest" description="Disordered" evidence="1">
    <location>
        <begin position="1"/>
        <end position="68"/>
    </location>
</feature>
<feature type="compositionally biased region" description="Basic and acidic residues" evidence="1">
    <location>
        <begin position="1"/>
        <end position="13"/>
    </location>
</feature>
<sequence>MTNIFDKLKKDSPRSSTDFHIPDVFVTPPQDDDNEYDADISGPYIEHRTSVASDSSSVFTQPQQQHDEFQVRVDMIRQESRYKSFDDLPSDDEEDSGECLVDLLQQAPLPVSDTSTADRGVSPRSSRIGLRIDTSIEEDQNSVSSSANVLTSSTSSSFSPETPTHSLPHIPESRSKMSLNSIGGKKKSLRKRISTRFRSNSTQNDYNVSTISTPSPKLPPIAHIHHKDNKNNPDLIIDQVKIRAAQLQSLGFDKKVFDSDAIIHALGHGDNHTKDEIVGIAT</sequence>
<gene>
    <name evidence="2" type="ORF">E3P86_00532</name>
</gene>
<feature type="compositionally biased region" description="Polar residues" evidence="1">
    <location>
        <begin position="50"/>
        <end position="64"/>
    </location>
</feature>
<evidence type="ECO:0000313" key="3">
    <source>
        <dbReference type="Proteomes" id="UP000310689"/>
    </source>
</evidence>